<dbReference type="AlphaFoldDB" id="A0A0A9FMF3"/>
<protein>
    <submittedName>
        <fullName evidence="1">Uncharacterized protein</fullName>
    </submittedName>
</protein>
<accession>A0A0A9FMF3</accession>
<reference evidence="1" key="2">
    <citation type="journal article" date="2015" name="Data Brief">
        <title>Shoot transcriptome of the giant reed, Arundo donax.</title>
        <authorList>
            <person name="Barrero R.A."/>
            <person name="Guerrero F.D."/>
            <person name="Moolhuijzen P."/>
            <person name="Goolsby J.A."/>
            <person name="Tidwell J."/>
            <person name="Bellgard S.E."/>
            <person name="Bellgard M.I."/>
        </authorList>
    </citation>
    <scope>NUCLEOTIDE SEQUENCE</scope>
    <source>
        <tissue evidence="1">Shoot tissue taken approximately 20 cm above the soil surface</tissue>
    </source>
</reference>
<sequence>MFGTAAIMSDYKTTKERTSISAVVNLTSSTLDHNKRNDHKQNRPGSHEQSCHLFTLTAVLLWAIKT</sequence>
<dbReference type="EMBL" id="GBRH01184359">
    <property type="protein sequence ID" value="JAE13537.1"/>
    <property type="molecule type" value="Transcribed_RNA"/>
</dbReference>
<reference evidence="1" key="1">
    <citation type="submission" date="2014-09" db="EMBL/GenBank/DDBJ databases">
        <authorList>
            <person name="Magalhaes I.L.F."/>
            <person name="Oliveira U."/>
            <person name="Santos F.R."/>
            <person name="Vidigal T.H.D.A."/>
            <person name="Brescovit A.D."/>
            <person name="Santos A.J."/>
        </authorList>
    </citation>
    <scope>NUCLEOTIDE SEQUENCE</scope>
    <source>
        <tissue evidence="1">Shoot tissue taken approximately 20 cm above the soil surface</tissue>
    </source>
</reference>
<evidence type="ECO:0000313" key="1">
    <source>
        <dbReference type="EMBL" id="JAE13537.1"/>
    </source>
</evidence>
<organism evidence="1">
    <name type="scientific">Arundo donax</name>
    <name type="common">Giant reed</name>
    <name type="synonym">Donax arundinaceus</name>
    <dbReference type="NCBI Taxonomy" id="35708"/>
    <lineage>
        <taxon>Eukaryota</taxon>
        <taxon>Viridiplantae</taxon>
        <taxon>Streptophyta</taxon>
        <taxon>Embryophyta</taxon>
        <taxon>Tracheophyta</taxon>
        <taxon>Spermatophyta</taxon>
        <taxon>Magnoliopsida</taxon>
        <taxon>Liliopsida</taxon>
        <taxon>Poales</taxon>
        <taxon>Poaceae</taxon>
        <taxon>PACMAD clade</taxon>
        <taxon>Arundinoideae</taxon>
        <taxon>Arundineae</taxon>
        <taxon>Arundo</taxon>
    </lineage>
</organism>
<proteinExistence type="predicted"/>
<name>A0A0A9FMF3_ARUDO</name>